<protein>
    <submittedName>
        <fullName evidence="1">Uncharacterized protein</fullName>
    </submittedName>
</protein>
<keyword evidence="2" id="KW-1185">Reference proteome</keyword>
<dbReference type="AlphaFoldDB" id="A0A562IKN9"/>
<gene>
    <name evidence="1" type="ORF">JD78_00005</name>
</gene>
<organism evidence="1 2">
    <name type="scientific">Modestobacter roseus</name>
    <dbReference type="NCBI Taxonomy" id="1181884"/>
    <lineage>
        <taxon>Bacteria</taxon>
        <taxon>Bacillati</taxon>
        <taxon>Actinomycetota</taxon>
        <taxon>Actinomycetes</taxon>
        <taxon>Geodermatophilales</taxon>
        <taxon>Geodermatophilaceae</taxon>
        <taxon>Modestobacter</taxon>
    </lineage>
</organism>
<sequence length="64" mass="6709">MYWTAGRSTTGSSSLGTDLVAGRNRVPIPATGMTAFVVVGRSAGWLGMRATLASPARVVDSPRW</sequence>
<name>A0A562IKN9_9ACTN</name>
<dbReference type="Proteomes" id="UP000321490">
    <property type="component" value="Unassembled WGS sequence"/>
</dbReference>
<evidence type="ECO:0000313" key="1">
    <source>
        <dbReference type="EMBL" id="TWH71510.1"/>
    </source>
</evidence>
<dbReference type="EMBL" id="VLKF01000001">
    <property type="protein sequence ID" value="TWH71510.1"/>
    <property type="molecule type" value="Genomic_DNA"/>
</dbReference>
<reference evidence="1 2" key="1">
    <citation type="submission" date="2019-07" db="EMBL/GenBank/DDBJ databases">
        <title>R&amp;d 2014.</title>
        <authorList>
            <person name="Klenk H.-P."/>
        </authorList>
    </citation>
    <scope>NUCLEOTIDE SEQUENCE [LARGE SCALE GENOMIC DNA]</scope>
    <source>
        <strain evidence="1 2">DSM 45764</strain>
    </source>
</reference>
<accession>A0A562IKN9</accession>
<comment type="caution">
    <text evidence="1">The sequence shown here is derived from an EMBL/GenBank/DDBJ whole genome shotgun (WGS) entry which is preliminary data.</text>
</comment>
<proteinExistence type="predicted"/>
<evidence type="ECO:0000313" key="2">
    <source>
        <dbReference type="Proteomes" id="UP000321490"/>
    </source>
</evidence>